<dbReference type="InterPro" id="IPR012854">
    <property type="entry name" value="Cu_amine_oxidase-like_N"/>
</dbReference>
<sequence length="311" mass="35003">MKKTFALVALSSLLMVNSIGAFAQKTVQIKLNGQEIKTDAPGYVKNNRTLVPIRFISESLGYEVEWDEDDREITIEKGNTEIELKVGSTKVEVNNVEKTIEVAPEINQNRTFVPIRFIAENFGVNVEWDSANYIVLLNTDGSSNTTNTNSNLTTEENTYLAEFNSLTSKLQSKMNQLKGYYFENSSKYSKAEIETQYQNLKKEIDEIVNSINSISVPEKFKSSSASLKEAATISKEMIEFYNSALIDGKSDAAKNVVNYQTQLSIKLSEVRNKLEAEIKGETYSPDKNIKSYNDNSNLLEDSTIQNLMDKL</sequence>
<dbReference type="OrthoDB" id="2379109at2"/>
<dbReference type="RefSeq" id="WP_073184433.1">
    <property type="nucleotide sequence ID" value="NZ_FQXI01000006.1"/>
</dbReference>
<gene>
    <name evidence="3" type="ORF">SAMN02745245_01051</name>
</gene>
<keyword evidence="4" id="KW-1185">Reference proteome</keyword>
<dbReference type="STRING" id="1120995.SAMN02745245_01051"/>
<dbReference type="Gene3D" id="3.30.457.10">
    <property type="entry name" value="Copper amine oxidase-like, N-terminal domain"/>
    <property type="match status" value="1"/>
</dbReference>
<feature type="domain" description="Copper amine oxidase-like N-terminal" evidence="2">
    <location>
        <begin position="31"/>
        <end position="135"/>
    </location>
</feature>
<evidence type="ECO:0000256" key="1">
    <source>
        <dbReference type="SAM" id="SignalP"/>
    </source>
</evidence>
<feature type="chain" id="PRO_5009913601" evidence="1">
    <location>
        <begin position="24"/>
        <end position="311"/>
    </location>
</feature>
<dbReference type="SUPFAM" id="SSF55383">
    <property type="entry name" value="Copper amine oxidase, domain N"/>
    <property type="match status" value="1"/>
</dbReference>
<evidence type="ECO:0000313" key="4">
    <source>
        <dbReference type="Proteomes" id="UP000184032"/>
    </source>
</evidence>
<dbReference type="AlphaFoldDB" id="A0A1M5RYE3"/>
<dbReference type="EMBL" id="FQXI01000006">
    <property type="protein sequence ID" value="SHH31387.1"/>
    <property type="molecule type" value="Genomic_DNA"/>
</dbReference>
<name>A0A1M5RYE3_9FIRM</name>
<dbReference type="Pfam" id="PF07833">
    <property type="entry name" value="Cu_amine_oxidN1"/>
    <property type="match status" value="1"/>
</dbReference>
<evidence type="ECO:0000313" key="3">
    <source>
        <dbReference type="EMBL" id="SHH31387.1"/>
    </source>
</evidence>
<keyword evidence="1" id="KW-0732">Signal</keyword>
<dbReference type="Proteomes" id="UP000184032">
    <property type="component" value="Unassembled WGS sequence"/>
</dbReference>
<feature type="signal peptide" evidence="1">
    <location>
        <begin position="1"/>
        <end position="23"/>
    </location>
</feature>
<reference evidence="3 4" key="1">
    <citation type="submission" date="2016-11" db="EMBL/GenBank/DDBJ databases">
        <authorList>
            <person name="Jaros S."/>
            <person name="Januszkiewicz K."/>
            <person name="Wedrychowicz H."/>
        </authorList>
    </citation>
    <scope>NUCLEOTIDE SEQUENCE [LARGE SCALE GENOMIC DNA]</scope>
    <source>
        <strain evidence="3 4">DSM 21120</strain>
    </source>
</reference>
<dbReference type="InterPro" id="IPR036582">
    <property type="entry name" value="Mao_N_sf"/>
</dbReference>
<accession>A0A1M5RYE3</accession>
<organism evidence="3 4">
    <name type="scientific">Anaerosphaera aminiphila DSM 21120</name>
    <dbReference type="NCBI Taxonomy" id="1120995"/>
    <lineage>
        <taxon>Bacteria</taxon>
        <taxon>Bacillati</taxon>
        <taxon>Bacillota</taxon>
        <taxon>Tissierellia</taxon>
        <taxon>Tissierellales</taxon>
        <taxon>Peptoniphilaceae</taxon>
        <taxon>Anaerosphaera</taxon>
    </lineage>
</organism>
<proteinExistence type="predicted"/>
<evidence type="ECO:0000259" key="2">
    <source>
        <dbReference type="Pfam" id="PF07833"/>
    </source>
</evidence>
<protein>
    <submittedName>
        <fullName evidence="3">Copper amine oxidase N-terminal domain-containing protein</fullName>
    </submittedName>
</protein>